<evidence type="ECO:0000313" key="2">
    <source>
        <dbReference type="Proteomes" id="UP000078544"/>
    </source>
</evidence>
<keyword evidence="2" id="KW-1185">Reference proteome</keyword>
<gene>
    <name evidence="1" type="ORF">AAL_06438</name>
</gene>
<proteinExistence type="predicted"/>
<name>A0A167YRT9_9HYPO</name>
<protein>
    <submittedName>
        <fullName evidence="1">Uncharacterized protein</fullName>
    </submittedName>
</protein>
<organism evidence="1 2">
    <name type="scientific">Moelleriella libera RCEF 2490</name>
    <dbReference type="NCBI Taxonomy" id="1081109"/>
    <lineage>
        <taxon>Eukaryota</taxon>
        <taxon>Fungi</taxon>
        <taxon>Dikarya</taxon>
        <taxon>Ascomycota</taxon>
        <taxon>Pezizomycotina</taxon>
        <taxon>Sordariomycetes</taxon>
        <taxon>Hypocreomycetidae</taxon>
        <taxon>Hypocreales</taxon>
        <taxon>Clavicipitaceae</taxon>
        <taxon>Moelleriella</taxon>
    </lineage>
</organism>
<dbReference type="EMBL" id="AZGY01000017">
    <property type="protein sequence ID" value="KZZ91684.1"/>
    <property type="molecule type" value="Genomic_DNA"/>
</dbReference>
<dbReference type="AlphaFoldDB" id="A0A167YRT9"/>
<accession>A0A167YRT9</accession>
<sequence>MRVEVFVAAGVSLLAYKIRAIEPRQTANQGLSPNDVLAALDNIGKISGETRDIFQQVKDSRTTQLIPRTLNNLQAFTTGALSTSLRIQKADHPEFLEDDQDAICGTFSSLTRVCQFLAVHQALQQSIIDAKGALATSPFTAPLASISRIIQITIDNLVFSVNGLVPACAWEFQAAQASLERTLDQVVQTYQLSQTKKK</sequence>
<evidence type="ECO:0000313" key="1">
    <source>
        <dbReference type="EMBL" id="KZZ91684.1"/>
    </source>
</evidence>
<dbReference type="OrthoDB" id="5089392at2759"/>
<dbReference type="Proteomes" id="UP000078544">
    <property type="component" value="Unassembled WGS sequence"/>
</dbReference>
<reference evidence="1 2" key="1">
    <citation type="journal article" date="2016" name="Genome Biol. Evol.">
        <title>Divergent and convergent evolution of fungal pathogenicity.</title>
        <authorList>
            <person name="Shang Y."/>
            <person name="Xiao G."/>
            <person name="Zheng P."/>
            <person name="Cen K."/>
            <person name="Zhan S."/>
            <person name="Wang C."/>
        </authorList>
    </citation>
    <scope>NUCLEOTIDE SEQUENCE [LARGE SCALE GENOMIC DNA]</scope>
    <source>
        <strain evidence="1 2">RCEF 2490</strain>
    </source>
</reference>
<comment type="caution">
    <text evidence="1">The sequence shown here is derived from an EMBL/GenBank/DDBJ whole genome shotgun (WGS) entry which is preliminary data.</text>
</comment>